<name>A0A2W2C1Y6_9ACTN</name>
<dbReference type="AlphaFoldDB" id="A0A2W2C1Y6"/>
<keyword evidence="3" id="KW-1185">Reference proteome</keyword>
<feature type="region of interest" description="Disordered" evidence="1">
    <location>
        <begin position="1"/>
        <end position="31"/>
    </location>
</feature>
<dbReference type="EMBL" id="POUB01000525">
    <property type="protein sequence ID" value="PZF82199.1"/>
    <property type="molecule type" value="Genomic_DNA"/>
</dbReference>
<evidence type="ECO:0000256" key="1">
    <source>
        <dbReference type="SAM" id="MobiDB-lite"/>
    </source>
</evidence>
<evidence type="ECO:0000313" key="2">
    <source>
        <dbReference type="EMBL" id="PZF82199.1"/>
    </source>
</evidence>
<evidence type="ECO:0000313" key="3">
    <source>
        <dbReference type="Proteomes" id="UP000248749"/>
    </source>
</evidence>
<reference evidence="2 3" key="1">
    <citation type="submission" date="2018-01" db="EMBL/GenBank/DDBJ databases">
        <title>Draft genome sequence of Salinispora sp. 13K206.</title>
        <authorList>
            <person name="Sahin N."/>
            <person name="Saygin H."/>
            <person name="Ay H."/>
        </authorList>
    </citation>
    <scope>NUCLEOTIDE SEQUENCE [LARGE SCALE GENOMIC DNA]</scope>
    <source>
        <strain evidence="2 3">13K206</strain>
    </source>
</reference>
<proteinExistence type="predicted"/>
<accession>A0A2W2C1Y6</accession>
<comment type="caution">
    <text evidence="2">The sequence shown here is derived from an EMBL/GenBank/DDBJ whole genome shotgun (WGS) entry which is preliminary data.</text>
</comment>
<sequence length="31" mass="3253">MPARTKNSEVPMTAVGNGAQTAGRPTRLPRS</sequence>
<dbReference type="Proteomes" id="UP000248749">
    <property type="component" value="Unassembled WGS sequence"/>
</dbReference>
<gene>
    <name evidence="2" type="ORF">C1I99_31635</name>
</gene>
<organism evidence="2 3">
    <name type="scientific">Micromonospora deserti</name>
    <dbReference type="NCBI Taxonomy" id="2070366"/>
    <lineage>
        <taxon>Bacteria</taxon>
        <taxon>Bacillati</taxon>
        <taxon>Actinomycetota</taxon>
        <taxon>Actinomycetes</taxon>
        <taxon>Micromonosporales</taxon>
        <taxon>Micromonosporaceae</taxon>
        <taxon>Micromonospora</taxon>
    </lineage>
</organism>
<protein>
    <submittedName>
        <fullName evidence="2">TetR family transcriptional regulator</fullName>
    </submittedName>
</protein>
<feature type="non-terminal residue" evidence="2">
    <location>
        <position position="31"/>
    </location>
</feature>